<evidence type="ECO:0000256" key="4">
    <source>
        <dbReference type="ARBA" id="ARBA00022692"/>
    </source>
</evidence>
<evidence type="ECO:0000313" key="9">
    <source>
        <dbReference type="EMBL" id="MBA2881195.1"/>
    </source>
</evidence>
<dbReference type="PANTHER" id="PTHR43163">
    <property type="entry name" value="DIPEPTIDE TRANSPORT SYSTEM PERMEASE PROTEIN DPPB-RELATED"/>
    <property type="match status" value="1"/>
</dbReference>
<dbReference type="Proteomes" id="UP000525298">
    <property type="component" value="Unassembled WGS sequence"/>
</dbReference>
<keyword evidence="2 7" id="KW-0813">Transport</keyword>
<comment type="caution">
    <text evidence="9">The sequence shown here is derived from an EMBL/GenBank/DDBJ whole genome shotgun (WGS) entry which is preliminary data.</text>
</comment>
<evidence type="ECO:0000256" key="2">
    <source>
        <dbReference type="ARBA" id="ARBA00022448"/>
    </source>
</evidence>
<feature type="transmembrane region" description="Helical" evidence="7">
    <location>
        <begin position="12"/>
        <end position="31"/>
    </location>
</feature>
<feature type="transmembrane region" description="Helical" evidence="7">
    <location>
        <begin position="293"/>
        <end position="319"/>
    </location>
</feature>
<keyword evidence="5 7" id="KW-1133">Transmembrane helix</keyword>
<dbReference type="InterPro" id="IPR000515">
    <property type="entry name" value="MetI-like"/>
</dbReference>
<dbReference type="SUPFAM" id="SSF161098">
    <property type="entry name" value="MetI-like"/>
    <property type="match status" value="1"/>
</dbReference>
<reference evidence="9 10" key="1">
    <citation type="submission" date="2020-07" db="EMBL/GenBank/DDBJ databases">
        <title>Genomic Encyclopedia of Type Strains, Phase IV (KMG-IV): sequencing the most valuable type-strain genomes for metagenomic binning, comparative biology and taxonomic classification.</title>
        <authorList>
            <person name="Goeker M."/>
        </authorList>
    </citation>
    <scope>NUCLEOTIDE SEQUENCE [LARGE SCALE GENOMIC DNA]</scope>
    <source>
        <strain evidence="9 10">DSM 17721</strain>
    </source>
</reference>
<evidence type="ECO:0000256" key="3">
    <source>
        <dbReference type="ARBA" id="ARBA00022475"/>
    </source>
</evidence>
<accession>A0A7W0HKG4</accession>
<evidence type="ECO:0000313" key="10">
    <source>
        <dbReference type="Proteomes" id="UP000525298"/>
    </source>
</evidence>
<evidence type="ECO:0000256" key="5">
    <source>
        <dbReference type="ARBA" id="ARBA00022989"/>
    </source>
</evidence>
<evidence type="ECO:0000259" key="8">
    <source>
        <dbReference type="PROSITE" id="PS50928"/>
    </source>
</evidence>
<dbReference type="RefSeq" id="WP_181550847.1">
    <property type="nucleotide sequence ID" value="NZ_JACDUS010000003.1"/>
</dbReference>
<organism evidence="9 10">
    <name type="scientific">Desulfosalsimonas propionicica</name>
    <dbReference type="NCBI Taxonomy" id="332175"/>
    <lineage>
        <taxon>Bacteria</taxon>
        <taxon>Pseudomonadati</taxon>
        <taxon>Thermodesulfobacteriota</taxon>
        <taxon>Desulfobacteria</taxon>
        <taxon>Desulfobacterales</taxon>
        <taxon>Desulfosalsimonadaceae</taxon>
        <taxon>Desulfosalsimonas</taxon>
    </lineage>
</organism>
<feature type="transmembrane region" description="Helical" evidence="7">
    <location>
        <begin position="193"/>
        <end position="211"/>
    </location>
</feature>
<keyword evidence="10" id="KW-1185">Reference proteome</keyword>
<comment type="similarity">
    <text evidence="7">Belongs to the binding-protein-dependent transport system permease family.</text>
</comment>
<dbReference type="PANTHER" id="PTHR43163:SF6">
    <property type="entry name" value="DIPEPTIDE TRANSPORT SYSTEM PERMEASE PROTEIN DPPB-RELATED"/>
    <property type="match status" value="1"/>
</dbReference>
<proteinExistence type="inferred from homology"/>
<dbReference type="GO" id="GO:0005886">
    <property type="term" value="C:plasma membrane"/>
    <property type="evidence" value="ECO:0007669"/>
    <property type="project" value="UniProtKB-SubCell"/>
</dbReference>
<dbReference type="AlphaFoldDB" id="A0A7W0HKG4"/>
<keyword evidence="6 7" id="KW-0472">Membrane</keyword>
<dbReference type="InterPro" id="IPR045621">
    <property type="entry name" value="BPD_transp_1_N"/>
</dbReference>
<dbReference type="InterPro" id="IPR035906">
    <property type="entry name" value="MetI-like_sf"/>
</dbReference>
<keyword evidence="4 7" id="KW-0812">Transmembrane</keyword>
<dbReference type="GO" id="GO:0055085">
    <property type="term" value="P:transmembrane transport"/>
    <property type="evidence" value="ECO:0007669"/>
    <property type="project" value="InterPro"/>
</dbReference>
<evidence type="ECO:0000256" key="6">
    <source>
        <dbReference type="ARBA" id="ARBA00023136"/>
    </source>
</evidence>
<evidence type="ECO:0000256" key="1">
    <source>
        <dbReference type="ARBA" id="ARBA00004651"/>
    </source>
</evidence>
<keyword evidence="3" id="KW-1003">Cell membrane</keyword>
<feature type="domain" description="ABC transmembrane type-1" evidence="8">
    <location>
        <begin position="97"/>
        <end position="312"/>
    </location>
</feature>
<sequence length="325" mass="36679">MHFRKLIFRRIIEVMAIFFLILTGLFLLFHLSPGDPVSRMVQPGMSAEDASMLISQLGLDQPLWLQYLYYVKNFFTGNFGISFHYGQPVIHIIGRRLPNTILLFTTSVILSAAAGVFWGKLVAWYKGRPIDTWVTILALVCHTLFLPWIALLFIWIFAYHVGWFPLNGMITPEVWINPSAGFLTKAADIGHHMLLPLLTLFIIHVGSYLLIMRSSMLETLKEDYILTARAKGLSEKRVRNRHAAPNAYLPVVTSIGLSLAFSINGGALTETVFSWPGIGRELIFAVSNNDYPLALACFLFISLVVLVANVIVDVLYAYLDPRIRY</sequence>
<dbReference type="CDD" id="cd06261">
    <property type="entry name" value="TM_PBP2"/>
    <property type="match status" value="1"/>
</dbReference>
<dbReference type="Pfam" id="PF19300">
    <property type="entry name" value="BPD_transp_1_N"/>
    <property type="match status" value="1"/>
</dbReference>
<dbReference type="EMBL" id="JACDUS010000003">
    <property type="protein sequence ID" value="MBA2881195.1"/>
    <property type="molecule type" value="Genomic_DNA"/>
</dbReference>
<feature type="transmembrane region" description="Helical" evidence="7">
    <location>
        <begin position="101"/>
        <end position="121"/>
    </location>
</feature>
<dbReference type="PROSITE" id="PS50928">
    <property type="entry name" value="ABC_TM1"/>
    <property type="match status" value="1"/>
</dbReference>
<feature type="transmembrane region" description="Helical" evidence="7">
    <location>
        <begin position="247"/>
        <end position="273"/>
    </location>
</feature>
<evidence type="ECO:0000256" key="7">
    <source>
        <dbReference type="RuleBase" id="RU363032"/>
    </source>
</evidence>
<name>A0A7W0HKG4_9BACT</name>
<dbReference type="Gene3D" id="1.10.3720.10">
    <property type="entry name" value="MetI-like"/>
    <property type="match status" value="1"/>
</dbReference>
<dbReference type="Pfam" id="PF00528">
    <property type="entry name" value="BPD_transp_1"/>
    <property type="match status" value="1"/>
</dbReference>
<gene>
    <name evidence="9" type="ORF">HNR65_001521</name>
</gene>
<comment type="subcellular location">
    <subcellularLocation>
        <location evidence="1 7">Cell membrane</location>
        <topology evidence="1 7">Multi-pass membrane protein</topology>
    </subcellularLocation>
</comment>
<protein>
    <submittedName>
        <fullName evidence="9">Peptide/nickel transport system permease protein</fullName>
    </submittedName>
</protein>
<feature type="transmembrane region" description="Helical" evidence="7">
    <location>
        <begin position="133"/>
        <end position="158"/>
    </location>
</feature>